<keyword evidence="5" id="KW-0687">Ribonucleoprotein</keyword>
<dbReference type="RefSeq" id="XP_015598841.1">
    <property type="nucleotide sequence ID" value="XM_015743355.2"/>
</dbReference>
<evidence type="ECO:0000256" key="7">
    <source>
        <dbReference type="ARBA" id="ARBA00039448"/>
    </source>
</evidence>
<dbReference type="SMART" id="SM00978">
    <property type="entry name" value="Tim44"/>
    <property type="match status" value="1"/>
</dbReference>
<dbReference type="InterPro" id="IPR051975">
    <property type="entry name" value="mtLSU_mL45"/>
</dbReference>
<keyword evidence="2" id="KW-0809">Transit peptide</keyword>
<dbReference type="CTD" id="84311"/>
<dbReference type="GO" id="GO:1990904">
    <property type="term" value="C:ribonucleoprotein complex"/>
    <property type="evidence" value="ECO:0007669"/>
    <property type="project" value="UniProtKB-KW"/>
</dbReference>
<gene>
    <name evidence="12" type="primary">LOC107269479</name>
</gene>
<dbReference type="PANTHER" id="PTHR28554">
    <property type="entry name" value="39S RIBOSOMAL PROTEIN L45, MITOCHONDRIAL"/>
    <property type="match status" value="1"/>
</dbReference>
<dbReference type="GeneID" id="107269479"/>
<dbReference type="KEGG" id="ccin:107269479"/>
<keyword evidence="4" id="KW-0496">Mitochondrion</keyword>
<comment type="subcellular location">
    <subcellularLocation>
        <location evidence="1">Mitochondrion</location>
    </subcellularLocation>
</comment>
<protein>
    <recommendedName>
        <fullName evidence="7">Large ribosomal subunit protein mL45</fullName>
    </recommendedName>
    <alternativeName>
        <fullName evidence="8">39S ribosomal protein L45, mitochondrial</fullName>
    </alternativeName>
</protein>
<keyword evidence="3 12" id="KW-0689">Ribosomal protein</keyword>
<accession>A0AAJ7FMC0</accession>
<reference evidence="12" key="1">
    <citation type="submission" date="2025-08" db="UniProtKB">
        <authorList>
            <consortium name="RefSeq"/>
        </authorList>
    </citation>
    <scope>IDENTIFICATION</scope>
</reference>
<evidence type="ECO:0000256" key="4">
    <source>
        <dbReference type="ARBA" id="ARBA00023128"/>
    </source>
</evidence>
<dbReference type="InterPro" id="IPR032710">
    <property type="entry name" value="NTF2-like_dom_sf"/>
</dbReference>
<name>A0AAJ7FMC0_CEPCN</name>
<evidence type="ECO:0000256" key="1">
    <source>
        <dbReference type="ARBA" id="ARBA00004173"/>
    </source>
</evidence>
<dbReference type="Proteomes" id="UP000694920">
    <property type="component" value="Unplaced"/>
</dbReference>
<dbReference type="Pfam" id="PF04280">
    <property type="entry name" value="Tim44"/>
    <property type="match status" value="1"/>
</dbReference>
<dbReference type="AlphaFoldDB" id="A0AAJ7FMC0"/>
<evidence type="ECO:0000256" key="8">
    <source>
        <dbReference type="ARBA" id="ARBA00043031"/>
    </source>
</evidence>
<evidence type="ECO:0000256" key="2">
    <source>
        <dbReference type="ARBA" id="ARBA00022946"/>
    </source>
</evidence>
<evidence type="ECO:0000256" key="3">
    <source>
        <dbReference type="ARBA" id="ARBA00022980"/>
    </source>
</evidence>
<comment type="similarity">
    <text evidence="6">Belongs to the mitochondrion-specific ribosomal protein mL45 family.</text>
</comment>
<dbReference type="PANTHER" id="PTHR28554:SF1">
    <property type="entry name" value="LARGE RIBOSOMAL SUBUNIT PROTEIN ML45"/>
    <property type="match status" value="1"/>
</dbReference>
<dbReference type="Gene3D" id="3.10.450.240">
    <property type="match status" value="1"/>
</dbReference>
<dbReference type="SUPFAM" id="SSF54427">
    <property type="entry name" value="NTF2-like"/>
    <property type="match status" value="1"/>
</dbReference>
<evidence type="ECO:0000256" key="9">
    <source>
        <dbReference type="SAM" id="MobiDB-lite"/>
    </source>
</evidence>
<feature type="region of interest" description="Disordered" evidence="9">
    <location>
        <begin position="301"/>
        <end position="323"/>
    </location>
</feature>
<organism evidence="11 12">
    <name type="scientific">Cephus cinctus</name>
    <name type="common">Wheat stem sawfly</name>
    <dbReference type="NCBI Taxonomy" id="211228"/>
    <lineage>
        <taxon>Eukaryota</taxon>
        <taxon>Metazoa</taxon>
        <taxon>Ecdysozoa</taxon>
        <taxon>Arthropoda</taxon>
        <taxon>Hexapoda</taxon>
        <taxon>Insecta</taxon>
        <taxon>Pterygota</taxon>
        <taxon>Neoptera</taxon>
        <taxon>Endopterygota</taxon>
        <taxon>Hymenoptera</taxon>
        <taxon>Cephoidea</taxon>
        <taxon>Cephidae</taxon>
        <taxon>Cephus</taxon>
    </lineage>
</organism>
<sequence length="323" mass="37949">MARYTSGISTVIRVLQNNSSLFSIPVNHSGYNLQHVRGINKHWNPKWKKFRREKVIKVKLPNFEESDEDISEEKTRSKMKEFGVLPKRIWMERPTYISCTGGIFEAYVPPEGDGKFSAISTTGAKQKFEFVEKKSKSYMAIRKIRDFEPEFDVRDFAEEAREIYIKAHEALSRKDKHALRQYITERAYPEMLYNAMDKTIHWKFLQSLEPPRIVHARSTHVITKSNIFSQLTVRFHNQQQLAIYDRFGRLMCGSEILKKDVLEYIVFEKHVANEYGLWRIHAKIIPPWMPPSEFGERTYVQEPEEEEDLAAVTTEKKPEAQVV</sequence>
<dbReference type="FunFam" id="3.10.450.240:FF:000003">
    <property type="entry name" value="39S ribosomal protein L45, mitochondrial"/>
    <property type="match status" value="1"/>
</dbReference>
<keyword evidence="11" id="KW-1185">Reference proteome</keyword>
<dbReference type="InterPro" id="IPR007379">
    <property type="entry name" value="Tim44-like_dom"/>
</dbReference>
<feature type="domain" description="Tim44-like" evidence="10">
    <location>
        <begin position="137"/>
        <end position="285"/>
    </location>
</feature>
<proteinExistence type="inferred from homology"/>
<evidence type="ECO:0000256" key="6">
    <source>
        <dbReference type="ARBA" id="ARBA00038073"/>
    </source>
</evidence>
<dbReference type="GO" id="GO:0005840">
    <property type="term" value="C:ribosome"/>
    <property type="evidence" value="ECO:0007669"/>
    <property type="project" value="UniProtKB-KW"/>
</dbReference>
<evidence type="ECO:0000259" key="10">
    <source>
        <dbReference type="SMART" id="SM00978"/>
    </source>
</evidence>
<evidence type="ECO:0000256" key="5">
    <source>
        <dbReference type="ARBA" id="ARBA00023274"/>
    </source>
</evidence>
<dbReference type="GO" id="GO:0005739">
    <property type="term" value="C:mitochondrion"/>
    <property type="evidence" value="ECO:0007669"/>
    <property type="project" value="UniProtKB-SubCell"/>
</dbReference>
<feature type="compositionally biased region" description="Basic and acidic residues" evidence="9">
    <location>
        <begin position="314"/>
        <end position="323"/>
    </location>
</feature>
<evidence type="ECO:0000313" key="12">
    <source>
        <dbReference type="RefSeq" id="XP_015598841.1"/>
    </source>
</evidence>
<evidence type="ECO:0000313" key="11">
    <source>
        <dbReference type="Proteomes" id="UP000694920"/>
    </source>
</evidence>